<feature type="domain" description="Fatty acid desaturase" evidence="15">
    <location>
        <begin position="60"/>
        <end position="259"/>
    </location>
</feature>
<dbReference type="Proteomes" id="UP001652582">
    <property type="component" value="Chromosome 25"/>
</dbReference>
<dbReference type="InterPro" id="IPR015876">
    <property type="entry name" value="Acyl-CoA_DS"/>
</dbReference>
<evidence type="ECO:0000313" key="17">
    <source>
        <dbReference type="RefSeq" id="XP_052745384.1"/>
    </source>
</evidence>
<keyword evidence="9" id="KW-0408">Iron</keyword>
<evidence type="ECO:0000259" key="15">
    <source>
        <dbReference type="Pfam" id="PF00487"/>
    </source>
</evidence>
<feature type="transmembrane region" description="Helical" evidence="14">
    <location>
        <begin position="25"/>
        <end position="45"/>
    </location>
</feature>
<dbReference type="Pfam" id="PF00487">
    <property type="entry name" value="FA_desaturase"/>
    <property type="match status" value="1"/>
</dbReference>
<evidence type="ECO:0000256" key="6">
    <source>
        <dbReference type="ARBA" id="ARBA00022832"/>
    </source>
</evidence>
<comment type="subcellular location">
    <subcellularLocation>
        <location evidence="1">Membrane</location>
        <topology evidence="1">Multi-pass membrane protein</topology>
    </subcellularLocation>
</comment>
<evidence type="ECO:0000256" key="9">
    <source>
        <dbReference type="ARBA" id="ARBA00023004"/>
    </source>
</evidence>
<evidence type="ECO:0000256" key="7">
    <source>
        <dbReference type="ARBA" id="ARBA00022989"/>
    </source>
</evidence>
<dbReference type="InterPro" id="IPR001522">
    <property type="entry name" value="FADS-1_CS"/>
</dbReference>
<evidence type="ECO:0000256" key="1">
    <source>
        <dbReference type="ARBA" id="ARBA00004141"/>
    </source>
</evidence>
<keyword evidence="8 13" id="KW-0560">Oxidoreductase</keyword>
<organism evidence="16 17">
    <name type="scientific">Bicyclus anynana</name>
    <name type="common">Squinting bush brown butterfly</name>
    <dbReference type="NCBI Taxonomy" id="110368"/>
    <lineage>
        <taxon>Eukaryota</taxon>
        <taxon>Metazoa</taxon>
        <taxon>Ecdysozoa</taxon>
        <taxon>Arthropoda</taxon>
        <taxon>Hexapoda</taxon>
        <taxon>Insecta</taxon>
        <taxon>Pterygota</taxon>
        <taxon>Neoptera</taxon>
        <taxon>Endopterygota</taxon>
        <taxon>Lepidoptera</taxon>
        <taxon>Glossata</taxon>
        <taxon>Ditrysia</taxon>
        <taxon>Papilionoidea</taxon>
        <taxon>Nymphalidae</taxon>
        <taxon>Satyrinae</taxon>
        <taxon>Satyrini</taxon>
        <taxon>Mycalesina</taxon>
        <taxon>Bicyclus</taxon>
    </lineage>
</organism>
<evidence type="ECO:0000256" key="2">
    <source>
        <dbReference type="ARBA" id="ARBA00009295"/>
    </source>
</evidence>
<keyword evidence="12 13" id="KW-0275">Fatty acid biosynthesis</keyword>
<feature type="transmembrane region" description="Helical" evidence="14">
    <location>
        <begin position="91"/>
        <end position="109"/>
    </location>
</feature>
<accession>A0ABM3M1M9</accession>
<gene>
    <name evidence="17" type="primary">LOC112044025</name>
</gene>
<comment type="similarity">
    <text evidence="2 13">Belongs to the fatty acid desaturase type 1 family.</text>
</comment>
<reference evidence="17" key="1">
    <citation type="submission" date="2025-08" db="UniProtKB">
        <authorList>
            <consortium name="RefSeq"/>
        </authorList>
    </citation>
    <scope>IDENTIFICATION</scope>
</reference>
<sequence length="318" mass="36775">MASSVETIHTKEVEDELQAPRKYDVLYVNLLLAIYVHIAALYGVYFAFTSGTWNTLIFHIMISQLVTLGTTAGRHRLWSHKSYKAKMPLQIILLLLNSMSFQYSVIHWARDHRLHHRYCDTDADPHNASRGFFFSHFGWLIVRRHPEVLRRGKAIDISDVLSNPMLRFENKYAVPIGVTFTLVLPTLIAMYFFGESLNTAWHINMTRYVCNLHLAFSTNSIVHLWGSRTYDKNLSGAQSTFLSIFTWGEAYHNYHHTFPLDYRTAELGNNWLNPTTKVIDFFAWLGWAYDLKTVPVDVAQFRASRTGDGSNIWGFKTE</sequence>
<keyword evidence="16" id="KW-1185">Reference proteome</keyword>
<keyword evidence="10" id="KW-0443">Lipid metabolism</keyword>
<feature type="transmembrane region" description="Helical" evidence="14">
    <location>
        <begin position="172"/>
        <end position="193"/>
    </location>
</feature>
<evidence type="ECO:0000256" key="5">
    <source>
        <dbReference type="ARBA" id="ARBA00022723"/>
    </source>
</evidence>
<evidence type="ECO:0000256" key="10">
    <source>
        <dbReference type="ARBA" id="ARBA00023098"/>
    </source>
</evidence>
<evidence type="ECO:0000313" key="16">
    <source>
        <dbReference type="Proteomes" id="UP001652582"/>
    </source>
</evidence>
<dbReference type="PANTHER" id="PTHR11351:SF31">
    <property type="entry name" value="DESATURASE 1, ISOFORM A-RELATED"/>
    <property type="match status" value="1"/>
</dbReference>
<evidence type="ECO:0000256" key="11">
    <source>
        <dbReference type="ARBA" id="ARBA00023136"/>
    </source>
</evidence>
<evidence type="ECO:0000256" key="14">
    <source>
        <dbReference type="SAM" id="Phobius"/>
    </source>
</evidence>
<keyword evidence="6" id="KW-0276">Fatty acid metabolism</keyword>
<keyword evidence="3 13" id="KW-0444">Lipid biosynthesis</keyword>
<evidence type="ECO:0000256" key="3">
    <source>
        <dbReference type="ARBA" id="ARBA00022516"/>
    </source>
</evidence>
<keyword evidence="5" id="KW-0479">Metal-binding</keyword>
<keyword evidence="4 13" id="KW-0812">Transmembrane</keyword>
<dbReference type="RefSeq" id="XP_052745384.1">
    <property type="nucleotide sequence ID" value="XM_052889424.1"/>
</dbReference>
<comment type="cofactor">
    <cofactor evidence="13">
        <name>Fe(2+)</name>
        <dbReference type="ChEBI" id="CHEBI:29033"/>
    </cofactor>
</comment>
<proteinExistence type="inferred from homology"/>
<evidence type="ECO:0000256" key="13">
    <source>
        <dbReference type="RuleBase" id="RU000581"/>
    </source>
</evidence>
<name>A0ABM3M1M9_BICAN</name>
<feature type="transmembrane region" description="Helical" evidence="14">
    <location>
        <begin position="51"/>
        <end position="70"/>
    </location>
</feature>
<dbReference type="GeneID" id="112044025"/>
<dbReference type="PANTHER" id="PTHR11351">
    <property type="entry name" value="ACYL-COA DESATURASE"/>
    <property type="match status" value="1"/>
</dbReference>
<dbReference type="PRINTS" id="PR00075">
    <property type="entry name" value="FACDDSATRASE"/>
</dbReference>
<keyword evidence="7 14" id="KW-1133">Transmembrane helix</keyword>
<dbReference type="CDD" id="cd03505">
    <property type="entry name" value="Delta9-FADS-like"/>
    <property type="match status" value="1"/>
</dbReference>
<evidence type="ECO:0000256" key="8">
    <source>
        <dbReference type="ARBA" id="ARBA00023002"/>
    </source>
</evidence>
<keyword evidence="11 14" id="KW-0472">Membrane</keyword>
<dbReference type="InterPro" id="IPR005804">
    <property type="entry name" value="FA_desaturase_dom"/>
</dbReference>
<protein>
    <submittedName>
        <fullName evidence="17">Acyl-CoA Delta(11) desaturase-like</fullName>
    </submittedName>
</protein>
<evidence type="ECO:0000256" key="4">
    <source>
        <dbReference type="ARBA" id="ARBA00022692"/>
    </source>
</evidence>
<comment type="domain">
    <text evidence="13">The histidine box domains are involved in binding the catalytic metal ions.</text>
</comment>
<evidence type="ECO:0000256" key="12">
    <source>
        <dbReference type="ARBA" id="ARBA00023160"/>
    </source>
</evidence>
<dbReference type="PROSITE" id="PS00476">
    <property type="entry name" value="FATTY_ACID_DESATUR_1"/>
    <property type="match status" value="1"/>
</dbReference>